<evidence type="ECO:0000313" key="2">
    <source>
        <dbReference type="EMBL" id="GAA3556802.1"/>
    </source>
</evidence>
<name>A0ABP6WUB3_9ACTN</name>
<protein>
    <submittedName>
        <fullName evidence="2">Uncharacterized protein</fullName>
    </submittedName>
</protein>
<proteinExistence type="predicted"/>
<comment type="caution">
    <text evidence="2">The sequence shown here is derived from an EMBL/GenBank/DDBJ whole genome shotgun (WGS) entry which is preliminary data.</text>
</comment>
<feature type="compositionally biased region" description="Low complexity" evidence="1">
    <location>
        <begin position="1"/>
        <end position="29"/>
    </location>
</feature>
<gene>
    <name evidence="2" type="ORF">GCM10022419_041690</name>
</gene>
<evidence type="ECO:0000256" key="1">
    <source>
        <dbReference type="SAM" id="MobiDB-lite"/>
    </source>
</evidence>
<evidence type="ECO:0000313" key="3">
    <source>
        <dbReference type="Proteomes" id="UP001500630"/>
    </source>
</evidence>
<keyword evidence="3" id="KW-1185">Reference proteome</keyword>
<feature type="region of interest" description="Disordered" evidence="1">
    <location>
        <begin position="1"/>
        <end position="90"/>
    </location>
</feature>
<dbReference type="EMBL" id="BAABDQ010000008">
    <property type="protein sequence ID" value="GAA3556802.1"/>
    <property type="molecule type" value="Genomic_DNA"/>
</dbReference>
<sequence>MYVSAAGAPPGVGAEQPASRPAAARPAPAAHRRIDADPTDLTSAALTSAARPCSGGEPRAGASDHKRRPHPRQRAAPELCQDLPGAGKAA</sequence>
<dbReference type="Proteomes" id="UP001500630">
    <property type="component" value="Unassembled WGS sequence"/>
</dbReference>
<organism evidence="2 3">
    <name type="scientific">Nonomuraea rosea</name>
    <dbReference type="NCBI Taxonomy" id="638574"/>
    <lineage>
        <taxon>Bacteria</taxon>
        <taxon>Bacillati</taxon>
        <taxon>Actinomycetota</taxon>
        <taxon>Actinomycetes</taxon>
        <taxon>Streptosporangiales</taxon>
        <taxon>Streptosporangiaceae</taxon>
        <taxon>Nonomuraea</taxon>
    </lineage>
</organism>
<reference evidence="3" key="1">
    <citation type="journal article" date="2019" name="Int. J. Syst. Evol. Microbiol.">
        <title>The Global Catalogue of Microorganisms (GCM) 10K type strain sequencing project: providing services to taxonomists for standard genome sequencing and annotation.</title>
        <authorList>
            <consortium name="The Broad Institute Genomics Platform"/>
            <consortium name="The Broad Institute Genome Sequencing Center for Infectious Disease"/>
            <person name="Wu L."/>
            <person name="Ma J."/>
        </authorList>
    </citation>
    <scope>NUCLEOTIDE SEQUENCE [LARGE SCALE GENOMIC DNA]</scope>
    <source>
        <strain evidence="3">JCM 17326</strain>
    </source>
</reference>
<feature type="compositionally biased region" description="Low complexity" evidence="1">
    <location>
        <begin position="41"/>
        <end position="50"/>
    </location>
</feature>
<accession>A0ABP6WUB3</accession>